<dbReference type="InterPro" id="IPR029045">
    <property type="entry name" value="ClpP/crotonase-like_dom_sf"/>
</dbReference>
<dbReference type="SUPFAM" id="SSF52096">
    <property type="entry name" value="ClpP/crotonase"/>
    <property type="match status" value="1"/>
</dbReference>
<evidence type="ECO:0000256" key="2">
    <source>
        <dbReference type="RuleBase" id="RU003707"/>
    </source>
</evidence>
<gene>
    <name evidence="3" type="ORF">EJC49_15780</name>
</gene>
<dbReference type="EMBL" id="RWKW01000056">
    <property type="protein sequence ID" value="RST85343.1"/>
    <property type="molecule type" value="Genomic_DNA"/>
</dbReference>
<dbReference type="GO" id="GO:0016853">
    <property type="term" value="F:isomerase activity"/>
    <property type="evidence" value="ECO:0007669"/>
    <property type="project" value="UniProtKB-KW"/>
</dbReference>
<dbReference type="InterPro" id="IPR001753">
    <property type="entry name" value="Enoyl-CoA_hydra/iso"/>
</dbReference>
<dbReference type="Proteomes" id="UP000278398">
    <property type="component" value="Unassembled WGS sequence"/>
</dbReference>
<proteinExistence type="inferred from homology"/>
<dbReference type="Pfam" id="PF00378">
    <property type="entry name" value="ECH_1"/>
    <property type="match status" value="1"/>
</dbReference>
<keyword evidence="4" id="KW-1185">Reference proteome</keyword>
<evidence type="ECO:0000313" key="4">
    <source>
        <dbReference type="Proteomes" id="UP000278398"/>
    </source>
</evidence>
<dbReference type="Gene3D" id="3.90.226.10">
    <property type="entry name" value="2-enoyl-CoA Hydratase, Chain A, domain 1"/>
    <property type="match status" value="1"/>
</dbReference>
<accession>A0A3R9ZZE1</accession>
<evidence type="ECO:0000313" key="3">
    <source>
        <dbReference type="EMBL" id="RST85343.1"/>
    </source>
</evidence>
<dbReference type="PANTHER" id="PTHR43802:SF1">
    <property type="entry name" value="IP11341P-RELATED"/>
    <property type="match status" value="1"/>
</dbReference>
<dbReference type="InterPro" id="IPR018376">
    <property type="entry name" value="Enoyl-CoA_hyd/isom_CS"/>
</dbReference>
<comment type="caution">
    <text evidence="3">The sequence shown here is derived from an EMBL/GenBank/DDBJ whole genome shotgun (WGS) entry which is preliminary data.</text>
</comment>
<protein>
    <submittedName>
        <fullName evidence="3">Enoyl-CoA hydratase/isomerase family protein</fullName>
    </submittedName>
</protein>
<dbReference type="AlphaFoldDB" id="A0A3R9ZZE1"/>
<reference evidence="3 4" key="1">
    <citation type="submission" date="2018-12" db="EMBL/GenBank/DDBJ databases">
        <title>Mesorhizobium carbonis sp. nov., isolated from coal mine water.</title>
        <authorList>
            <person name="Xin W."/>
            <person name="Xu Z."/>
            <person name="Xiang F."/>
            <person name="Zhang J."/>
            <person name="Xi L."/>
            <person name="Liu J."/>
        </authorList>
    </citation>
    <scope>NUCLEOTIDE SEQUENCE [LARGE SCALE GENOMIC DNA]</scope>
    <source>
        <strain evidence="3 4">B2.3</strain>
    </source>
</reference>
<dbReference type="CDD" id="cd06558">
    <property type="entry name" value="crotonase-like"/>
    <property type="match status" value="1"/>
</dbReference>
<organism evidence="3 4">
    <name type="scientific">Aquibium carbonis</name>
    <dbReference type="NCBI Taxonomy" id="2495581"/>
    <lineage>
        <taxon>Bacteria</taxon>
        <taxon>Pseudomonadati</taxon>
        <taxon>Pseudomonadota</taxon>
        <taxon>Alphaproteobacteria</taxon>
        <taxon>Hyphomicrobiales</taxon>
        <taxon>Phyllobacteriaceae</taxon>
        <taxon>Aquibium</taxon>
    </lineage>
</organism>
<dbReference type="RefSeq" id="WP_126700899.1">
    <property type="nucleotide sequence ID" value="NZ_RWKW01000056.1"/>
</dbReference>
<comment type="similarity">
    <text evidence="1 2">Belongs to the enoyl-CoA hydratase/isomerase family.</text>
</comment>
<keyword evidence="3" id="KW-0413">Isomerase</keyword>
<name>A0A3R9ZZE1_9HYPH</name>
<dbReference type="OrthoDB" id="9807606at2"/>
<dbReference type="PROSITE" id="PS00166">
    <property type="entry name" value="ENOYL_COA_HYDRATASE"/>
    <property type="match status" value="1"/>
</dbReference>
<sequence length="264" mass="27811">MTDEPVLLVVEDGIAILTLNRPDNLNAASAAMMRSLAQRLEAVAQMPGLQCVILTGTGRAFCAGGDLAEFEAALEAGGSRLIDTLRANQDIIQMVEDLPVPVIGAVNGVAVAGGLEILLCCDIVIAAETAMIGDGHTRYGVVPAGGASVRLVERIGPLRAAQLFYTAALIDAGTAAEWGLVNEVVSAGELLRRAGQLAGDICRASPEANRHVKALTGRIARDDRRAERIRAELDRFATHLLGGDLAEGLAAFREKRHPRYIDGS</sequence>
<evidence type="ECO:0000256" key="1">
    <source>
        <dbReference type="ARBA" id="ARBA00005254"/>
    </source>
</evidence>
<dbReference type="PANTHER" id="PTHR43802">
    <property type="entry name" value="ENOYL-COA HYDRATASE"/>
    <property type="match status" value="1"/>
</dbReference>